<dbReference type="Proteomes" id="UP000550729">
    <property type="component" value="Unassembled WGS sequence"/>
</dbReference>
<evidence type="ECO:0000313" key="3">
    <source>
        <dbReference type="Proteomes" id="UP000550729"/>
    </source>
</evidence>
<proteinExistence type="predicted"/>
<keyword evidence="3" id="KW-1185">Reference proteome</keyword>
<dbReference type="EMBL" id="JABBNB010000009">
    <property type="protein sequence ID" value="NMO01652.1"/>
    <property type="molecule type" value="Genomic_DNA"/>
</dbReference>
<evidence type="ECO:0000313" key="2">
    <source>
        <dbReference type="EMBL" id="NMO01652.1"/>
    </source>
</evidence>
<reference evidence="2 3" key="1">
    <citation type="submission" date="2020-04" db="EMBL/GenBank/DDBJ databases">
        <title>Gordonia sp. nov. TBRC 11910.</title>
        <authorList>
            <person name="Suriyachadkun C."/>
        </authorList>
    </citation>
    <scope>NUCLEOTIDE SEQUENCE [LARGE SCALE GENOMIC DNA]</scope>
    <source>
        <strain evidence="2 3">TBRC 11910</strain>
    </source>
</reference>
<dbReference type="PANTHER" id="PTHR43252:SF6">
    <property type="entry name" value="NEGATIVE TRANSCRIPTION REGULATOR PADR"/>
    <property type="match status" value="1"/>
</dbReference>
<dbReference type="Gene3D" id="1.10.10.10">
    <property type="entry name" value="Winged helix-like DNA-binding domain superfamily/Winged helix DNA-binding domain"/>
    <property type="match status" value="1"/>
</dbReference>
<evidence type="ECO:0000259" key="1">
    <source>
        <dbReference type="Pfam" id="PF03551"/>
    </source>
</evidence>
<dbReference type="SUPFAM" id="SSF46785">
    <property type="entry name" value="Winged helix' DNA-binding domain"/>
    <property type="match status" value="1"/>
</dbReference>
<dbReference type="RefSeq" id="WP_170194275.1">
    <property type="nucleotide sequence ID" value="NZ_JABBNB010000009.1"/>
</dbReference>
<gene>
    <name evidence="2" type="ORF">HH308_10550</name>
</gene>
<accession>A0A848KTQ0</accession>
<dbReference type="InterPro" id="IPR036388">
    <property type="entry name" value="WH-like_DNA-bd_sf"/>
</dbReference>
<feature type="domain" description="Transcription regulator PadR N-terminal" evidence="1">
    <location>
        <begin position="5"/>
        <end position="73"/>
    </location>
</feature>
<sequence>MLAYNEELSGYDIKKWADWSIGRFYWSPSFSQVYSELKRLEKLGYATSRMDRDEGTRSRRMYQITEDGQVAVRRWTRDAPVDRPILKHGVMLRVWLGHLNEPARLKEILAEHMSYMEAMRLEAARDADLARGEPSWVYARTAMLWSERYYAAERDLAAQLIADLDDTAAEFATSIGRDGKPHQVHGRWKRRN</sequence>
<dbReference type="InterPro" id="IPR005149">
    <property type="entry name" value="Tscrpt_reg_PadR_N"/>
</dbReference>
<comment type="caution">
    <text evidence="2">The sequence shown here is derived from an EMBL/GenBank/DDBJ whole genome shotgun (WGS) entry which is preliminary data.</text>
</comment>
<organism evidence="2 3">
    <name type="scientific">Gordonia asplenii</name>
    <dbReference type="NCBI Taxonomy" id="2725283"/>
    <lineage>
        <taxon>Bacteria</taxon>
        <taxon>Bacillati</taxon>
        <taxon>Actinomycetota</taxon>
        <taxon>Actinomycetes</taxon>
        <taxon>Mycobacteriales</taxon>
        <taxon>Gordoniaceae</taxon>
        <taxon>Gordonia</taxon>
    </lineage>
</organism>
<protein>
    <submittedName>
        <fullName evidence="2">PadR family transcriptional regulator</fullName>
    </submittedName>
</protein>
<dbReference type="AlphaFoldDB" id="A0A848KTQ0"/>
<name>A0A848KTQ0_9ACTN</name>
<dbReference type="InterPro" id="IPR036390">
    <property type="entry name" value="WH_DNA-bd_sf"/>
</dbReference>
<dbReference type="PANTHER" id="PTHR43252">
    <property type="entry name" value="TRANSCRIPTIONAL REGULATOR YQJI"/>
    <property type="match status" value="1"/>
</dbReference>
<dbReference type="Pfam" id="PF03551">
    <property type="entry name" value="PadR"/>
    <property type="match status" value="1"/>
</dbReference>